<dbReference type="EMBL" id="CAJQZP010000631">
    <property type="protein sequence ID" value="CAG4973126.1"/>
    <property type="molecule type" value="Genomic_DNA"/>
</dbReference>
<sequence length="135" mass="14886">MAAAWRSPGRDWSWHWTRQNAGCEPSTGAARPPSGLPHPSSSPQGLLSAGSSHTQQAIPAAGGAHRMGWSKIMNANALRAYFRTNMEETGKLAYRARVIAFCRAEAITNIDERRVRYILSQLLVSQSRPLRREAS</sequence>
<evidence type="ECO:0000313" key="3">
    <source>
        <dbReference type="Proteomes" id="UP000691718"/>
    </source>
</evidence>
<evidence type="ECO:0000256" key="1">
    <source>
        <dbReference type="SAM" id="MobiDB-lite"/>
    </source>
</evidence>
<accession>A0A8S3WPG8</accession>
<keyword evidence="3" id="KW-1185">Reference proteome</keyword>
<protein>
    <submittedName>
        <fullName evidence="2">(apollo) hypothetical protein</fullName>
    </submittedName>
</protein>
<feature type="region of interest" description="Disordered" evidence="1">
    <location>
        <begin position="19"/>
        <end position="63"/>
    </location>
</feature>
<evidence type="ECO:0000313" key="2">
    <source>
        <dbReference type="EMBL" id="CAG4973126.1"/>
    </source>
</evidence>
<proteinExistence type="predicted"/>
<dbReference type="AlphaFoldDB" id="A0A8S3WPG8"/>
<organism evidence="2 3">
    <name type="scientific">Parnassius apollo</name>
    <name type="common">Apollo butterfly</name>
    <name type="synonym">Papilio apollo</name>
    <dbReference type="NCBI Taxonomy" id="110799"/>
    <lineage>
        <taxon>Eukaryota</taxon>
        <taxon>Metazoa</taxon>
        <taxon>Ecdysozoa</taxon>
        <taxon>Arthropoda</taxon>
        <taxon>Hexapoda</taxon>
        <taxon>Insecta</taxon>
        <taxon>Pterygota</taxon>
        <taxon>Neoptera</taxon>
        <taxon>Endopterygota</taxon>
        <taxon>Lepidoptera</taxon>
        <taxon>Glossata</taxon>
        <taxon>Ditrysia</taxon>
        <taxon>Papilionoidea</taxon>
        <taxon>Papilionidae</taxon>
        <taxon>Parnassiinae</taxon>
        <taxon>Parnassini</taxon>
        <taxon>Parnassius</taxon>
        <taxon>Parnassius</taxon>
    </lineage>
</organism>
<name>A0A8S3WPG8_PARAO</name>
<reference evidence="2" key="1">
    <citation type="submission" date="2021-04" db="EMBL/GenBank/DDBJ databases">
        <authorList>
            <person name="Tunstrom K."/>
        </authorList>
    </citation>
    <scope>NUCLEOTIDE SEQUENCE</scope>
</reference>
<dbReference type="Proteomes" id="UP000691718">
    <property type="component" value="Unassembled WGS sequence"/>
</dbReference>
<gene>
    <name evidence="2" type="ORF">PAPOLLO_LOCUS8700</name>
</gene>
<comment type="caution">
    <text evidence="2">The sequence shown here is derived from an EMBL/GenBank/DDBJ whole genome shotgun (WGS) entry which is preliminary data.</text>
</comment>
<feature type="compositionally biased region" description="Low complexity" evidence="1">
    <location>
        <begin position="37"/>
        <end position="48"/>
    </location>
</feature>